<reference evidence="1 2" key="1">
    <citation type="submission" date="2023-07" db="EMBL/GenBank/DDBJ databases">
        <title>Sorghum-associated microbial communities from plants grown in Nebraska, USA.</title>
        <authorList>
            <person name="Schachtman D."/>
        </authorList>
    </citation>
    <scope>NUCLEOTIDE SEQUENCE [LARGE SCALE GENOMIC DNA]</scope>
    <source>
        <strain evidence="1 2">BE167</strain>
    </source>
</reference>
<evidence type="ECO:0008006" key="3">
    <source>
        <dbReference type="Google" id="ProtNLM"/>
    </source>
</evidence>
<comment type="caution">
    <text evidence="1">The sequence shown here is derived from an EMBL/GenBank/DDBJ whole genome shotgun (WGS) entry which is preliminary data.</text>
</comment>
<evidence type="ECO:0000313" key="2">
    <source>
        <dbReference type="Proteomes" id="UP001252243"/>
    </source>
</evidence>
<gene>
    <name evidence="1" type="ORF">J2X01_002428</name>
</gene>
<name>A0ABU1UDD3_9MICC</name>
<sequence length="325" mass="35673">MDLPALILSSDLARLGRDSRRLARQAEAGELRRLRQGVYVRAEAWDALQHWERYTLLIHAAASTLRSRTVFCRQSAAALSDIPVLGKRHPVHACTSDAGGGRSRAGVRRHFVDPESLQIEERQGLLVTSRARTVLDLAAFGSFEQAVAAVDHVIRPARNGPPVLNLELLEAGITGNYTAAATRRILTALEFGDPASGSPGESLSRAMMHRLGFKAPLLQHEIRDARGLVGFTDFEWPEDGLSGEFDGLAKYRDSSYLNGRTAADVVIEEKRREDRIRATGRRVIRWTWSELASLERFAAFLDAKGVPRRAPGIRGGNGQPPLGSA</sequence>
<evidence type="ECO:0000313" key="1">
    <source>
        <dbReference type="EMBL" id="MDR7083135.1"/>
    </source>
</evidence>
<keyword evidence="2" id="KW-1185">Reference proteome</keyword>
<dbReference type="EMBL" id="JAVDVQ010000009">
    <property type="protein sequence ID" value="MDR7083135.1"/>
    <property type="molecule type" value="Genomic_DNA"/>
</dbReference>
<dbReference type="Proteomes" id="UP001252243">
    <property type="component" value="Unassembled WGS sequence"/>
</dbReference>
<organism evidence="1 2">
    <name type="scientific">Arthrobacter ginsengisoli</name>
    <dbReference type="NCBI Taxonomy" id="1356565"/>
    <lineage>
        <taxon>Bacteria</taxon>
        <taxon>Bacillati</taxon>
        <taxon>Actinomycetota</taxon>
        <taxon>Actinomycetes</taxon>
        <taxon>Micrococcales</taxon>
        <taxon>Micrococcaceae</taxon>
        <taxon>Arthrobacter</taxon>
    </lineage>
</organism>
<dbReference type="RefSeq" id="WP_310057384.1">
    <property type="nucleotide sequence ID" value="NZ_JAVDVQ010000009.1"/>
</dbReference>
<proteinExistence type="predicted"/>
<accession>A0ABU1UDD3</accession>
<protein>
    <recommendedName>
        <fullName evidence="3">Transcriptional regulator, AbiEi antitoxin, Type IV TA system</fullName>
    </recommendedName>
</protein>